<dbReference type="InterPro" id="IPR015946">
    <property type="entry name" value="KH_dom-like_a/b"/>
</dbReference>
<sequence>MQALIDTTMDQMEAGPQYYPEDQITDHPERFIMAELIREKVLQLTRQEVPHSVAVVIDSIAREANESYMYKQRLLLSVQVKRISLLVRVGV</sequence>
<dbReference type="GO" id="GO:0043024">
    <property type="term" value="F:ribosomal small subunit binding"/>
    <property type="evidence" value="ECO:0007669"/>
    <property type="project" value="TreeGrafter"/>
</dbReference>
<evidence type="ECO:0000256" key="1">
    <source>
        <dbReference type="ARBA" id="ARBA00022884"/>
    </source>
</evidence>
<evidence type="ECO:0000313" key="2">
    <source>
        <dbReference type="EMBL" id="SUP61327.1"/>
    </source>
</evidence>
<evidence type="ECO:0000313" key="3">
    <source>
        <dbReference type="Proteomes" id="UP000254621"/>
    </source>
</evidence>
<dbReference type="Proteomes" id="UP000254621">
    <property type="component" value="Unassembled WGS sequence"/>
</dbReference>
<dbReference type="EMBL" id="UHIV01000007">
    <property type="protein sequence ID" value="SUP61327.1"/>
    <property type="molecule type" value="Genomic_DNA"/>
</dbReference>
<dbReference type="PANTHER" id="PTHR42698">
    <property type="entry name" value="GTPASE ERA"/>
    <property type="match status" value="1"/>
</dbReference>
<dbReference type="GO" id="GO:0005525">
    <property type="term" value="F:GTP binding"/>
    <property type="evidence" value="ECO:0007669"/>
    <property type="project" value="InterPro"/>
</dbReference>
<dbReference type="AlphaFoldDB" id="A0A380P900"/>
<gene>
    <name evidence="2" type="primary">era_3</name>
    <name evidence="2" type="ORF">NCTC13645_02481</name>
</gene>
<dbReference type="SUPFAM" id="SSF54814">
    <property type="entry name" value="Prokaryotic type KH domain (KH-domain type II)"/>
    <property type="match status" value="1"/>
</dbReference>
<organism evidence="2 3">
    <name type="scientific">Weissella viridescens</name>
    <name type="common">Lactobacillus viridescens</name>
    <dbReference type="NCBI Taxonomy" id="1629"/>
    <lineage>
        <taxon>Bacteria</taxon>
        <taxon>Bacillati</taxon>
        <taxon>Bacillota</taxon>
        <taxon>Bacilli</taxon>
        <taxon>Lactobacillales</taxon>
        <taxon>Lactobacillaceae</taxon>
        <taxon>Weissella</taxon>
    </lineage>
</organism>
<dbReference type="GO" id="GO:0005829">
    <property type="term" value="C:cytosol"/>
    <property type="evidence" value="ECO:0007669"/>
    <property type="project" value="TreeGrafter"/>
</dbReference>
<keyword evidence="1" id="KW-0694">RNA-binding</keyword>
<protein>
    <submittedName>
        <fullName evidence="2">SGP</fullName>
    </submittedName>
</protein>
<dbReference type="InterPro" id="IPR009019">
    <property type="entry name" value="KH_sf_prok-type"/>
</dbReference>
<name>A0A380P900_WEIVI</name>
<reference evidence="2 3" key="1">
    <citation type="submission" date="2018-06" db="EMBL/GenBank/DDBJ databases">
        <authorList>
            <consortium name="Pathogen Informatics"/>
            <person name="Doyle S."/>
        </authorList>
    </citation>
    <scope>NUCLEOTIDE SEQUENCE [LARGE SCALE GENOMIC DNA]</scope>
    <source>
        <strain evidence="2 3">NCTC13645</strain>
    </source>
</reference>
<dbReference type="InterPro" id="IPR005662">
    <property type="entry name" value="GTPase_Era-like"/>
</dbReference>
<accession>A0A380P900</accession>
<dbReference type="GO" id="GO:0019843">
    <property type="term" value="F:rRNA binding"/>
    <property type="evidence" value="ECO:0007669"/>
    <property type="project" value="TreeGrafter"/>
</dbReference>
<dbReference type="PANTHER" id="PTHR42698:SF1">
    <property type="entry name" value="GTPASE ERA, MITOCHONDRIAL"/>
    <property type="match status" value="1"/>
</dbReference>
<dbReference type="Gene3D" id="3.30.300.20">
    <property type="match status" value="1"/>
</dbReference>
<proteinExistence type="predicted"/>
<dbReference type="GO" id="GO:0000028">
    <property type="term" value="P:ribosomal small subunit assembly"/>
    <property type="evidence" value="ECO:0007669"/>
    <property type="project" value="TreeGrafter"/>
</dbReference>